<dbReference type="EMBL" id="LJZV01000016">
    <property type="protein sequence ID" value="KZD90289.1"/>
    <property type="molecule type" value="Genomic_DNA"/>
</dbReference>
<reference evidence="2 3" key="1">
    <citation type="submission" date="2015-09" db="EMBL/GenBank/DDBJ databases">
        <title>Spore heat resistance.</title>
        <authorList>
            <person name="Boekhorst J."/>
            <person name="Berendsen E.M."/>
            <person name="Wells-Bennik M.H."/>
            <person name="Kuipers O.P."/>
        </authorList>
    </citation>
    <scope>NUCLEOTIDE SEQUENCE [LARGE SCALE GENOMIC DNA]</scope>
    <source>
        <strain evidence="2 3">B4122</strain>
    </source>
</reference>
<name>A0AAP1H770_BACIU</name>
<evidence type="ECO:0000256" key="1">
    <source>
        <dbReference type="SAM" id="MobiDB-lite"/>
    </source>
</evidence>
<organism evidence="2 3">
    <name type="scientific">Bacillus subtilis</name>
    <dbReference type="NCBI Taxonomy" id="1423"/>
    <lineage>
        <taxon>Bacteria</taxon>
        <taxon>Bacillati</taxon>
        <taxon>Bacillota</taxon>
        <taxon>Bacilli</taxon>
        <taxon>Bacillales</taxon>
        <taxon>Bacillaceae</taxon>
        <taxon>Bacillus</taxon>
    </lineage>
</organism>
<dbReference type="AlphaFoldDB" id="A0AAP1H770"/>
<proteinExistence type="predicted"/>
<evidence type="ECO:0000313" key="3">
    <source>
        <dbReference type="Proteomes" id="UP000076442"/>
    </source>
</evidence>
<accession>A0AAP1H770</accession>
<evidence type="ECO:0000313" key="2">
    <source>
        <dbReference type="EMBL" id="KZD90289.1"/>
    </source>
</evidence>
<sequence length="37" mass="4604">MEEKMTHDLSENETHRKRICKKSQTKKIRLEKTRNYI</sequence>
<dbReference type="Proteomes" id="UP000076442">
    <property type="component" value="Unassembled WGS sequence"/>
</dbReference>
<protein>
    <submittedName>
        <fullName evidence="2">Uncharacterized protein</fullName>
    </submittedName>
</protein>
<feature type="region of interest" description="Disordered" evidence="1">
    <location>
        <begin position="1"/>
        <end position="25"/>
    </location>
</feature>
<feature type="compositionally biased region" description="Basic residues" evidence="1">
    <location>
        <begin position="15"/>
        <end position="25"/>
    </location>
</feature>
<gene>
    <name evidence="2" type="ORF">B4122_3210</name>
</gene>
<feature type="compositionally biased region" description="Basic and acidic residues" evidence="1">
    <location>
        <begin position="1"/>
        <end position="14"/>
    </location>
</feature>
<comment type="caution">
    <text evidence="2">The sequence shown here is derived from an EMBL/GenBank/DDBJ whole genome shotgun (WGS) entry which is preliminary data.</text>
</comment>